<accession>A0A099P8N6</accession>
<feature type="compositionally biased region" description="Low complexity" evidence="6">
    <location>
        <begin position="493"/>
        <end position="504"/>
    </location>
</feature>
<dbReference type="GO" id="GO:0004674">
    <property type="term" value="F:protein serine/threonine kinase activity"/>
    <property type="evidence" value="ECO:0007669"/>
    <property type="project" value="UniProtKB-EC"/>
</dbReference>
<dbReference type="Proteomes" id="UP000249293">
    <property type="component" value="Chromosome 1"/>
</dbReference>
<dbReference type="GO" id="GO:0005737">
    <property type="term" value="C:cytoplasm"/>
    <property type="evidence" value="ECO:0007669"/>
    <property type="project" value="TreeGrafter"/>
</dbReference>
<evidence type="ECO:0000256" key="3">
    <source>
        <dbReference type="ARBA" id="ARBA00022840"/>
    </source>
</evidence>
<dbReference type="KEGG" id="pkz:C5L36_0A10780"/>
<dbReference type="Gene3D" id="1.10.510.10">
    <property type="entry name" value="Transferase(Phosphotransferase) domain 1"/>
    <property type="match status" value="1"/>
</dbReference>
<name>A0A099P8N6_PICKU</name>
<feature type="compositionally biased region" description="Basic and acidic residues" evidence="6">
    <location>
        <begin position="478"/>
        <end position="489"/>
    </location>
</feature>
<keyword evidence="2" id="KW-0547">Nucleotide-binding</keyword>
<evidence type="ECO:0000313" key="10">
    <source>
        <dbReference type="Proteomes" id="UP000029867"/>
    </source>
</evidence>
<keyword evidence="11" id="KW-1185">Reference proteome</keyword>
<dbReference type="EC" id="2.7.11.1" evidence="1"/>
<evidence type="ECO:0000256" key="4">
    <source>
        <dbReference type="ARBA" id="ARBA00047899"/>
    </source>
</evidence>
<reference evidence="9" key="2">
    <citation type="submission" date="2014-08" db="EMBL/GenBank/DDBJ databases">
        <title>Exploiting Issatchenkia orientalis SD108 for Succinic Acid Production.</title>
        <authorList>
            <person name="Xiao H."/>
            <person name="Shao Z."/>
            <person name="Jiang Y."/>
            <person name="Dole S."/>
            <person name="Zhao H."/>
        </authorList>
    </citation>
    <scope>NUCLEOTIDE SEQUENCE [LARGE SCALE GENOMIC DNA]</scope>
    <source>
        <strain evidence="9">SD108</strain>
    </source>
</reference>
<dbReference type="GeneID" id="40382203"/>
<dbReference type="InterPro" id="IPR000719">
    <property type="entry name" value="Prot_kinase_dom"/>
</dbReference>
<dbReference type="InterPro" id="IPR011009">
    <property type="entry name" value="Kinase-like_dom_sf"/>
</dbReference>
<comment type="catalytic activity">
    <reaction evidence="5">
        <text>L-seryl-[protein] + ATP = O-phospho-L-seryl-[protein] + ADP + H(+)</text>
        <dbReference type="Rhea" id="RHEA:17989"/>
        <dbReference type="Rhea" id="RHEA-COMP:9863"/>
        <dbReference type="Rhea" id="RHEA-COMP:11604"/>
        <dbReference type="ChEBI" id="CHEBI:15378"/>
        <dbReference type="ChEBI" id="CHEBI:29999"/>
        <dbReference type="ChEBI" id="CHEBI:30616"/>
        <dbReference type="ChEBI" id="CHEBI:83421"/>
        <dbReference type="ChEBI" id="CHEBI:456216"/>
        <dbReference type="EC" id="2.7.11.1"/>
    </reaction>
</comment>
<dbReference type="eggNOG" id="KOG0583">
    <property type="taxonomic scope" value="Eukaryota"/>
</dbReference>
<dbReference type="PROSITE" id="PS00108">
    <property type="entry name" value="PROTEIN_KINASE_ST"/>
    <property type="match status" value="1"/>
</dbReference>
<dbReference type="STRING" id="4909.A0A099P8N6"/>
<feature type="compositionally biased region" description="Polar residues" evidence="6">
    <location>
        <begin position="434"/>
        <end position="451"/>
    </location>
</feature>
<feature type="compositionally biased region" description="Basic residues" evidence="6">
    <location>
        <begin position="804"/>
        <end position="816"/>
    </location>
</feature>
<dbReference type="AlphaFoldDB" id="A0A099P8N6"/>
<evidence type="ECO:0000313" key="11">
    <source>
        <dbReference type="Proteomes" id="UP000249293"/>
    </source>
</evidence>
<dbReference type="GO" id="GO:0005524">
    <property type="term" value="F:ATP binding"/>
    <property type="evidence" value="ECO:0007669"/>
    <property type="project" value="UniProtKB-KW"/>
</dbReference>
<dbReference type="VEuPathDB" id="FungiDB:C5L36_0A10780"/>
<feature type="domain" description="Protein kinase" evidence="7">
    <location>
        <begin position="33"/>
        <end position="306"/>
    </location>
</feature>
<dbReference type="Pfam" id="PF00069">
    <property type="entry name" value="Pkinase"/>
    <property type="match status" value="1"/>
</dbReference>
<feature type="compositionally biased region" description="Acidic residues" evidence="6">
    <location>
        <begin position="772"/>
        <end position="788"/>
    </location>
</feature>
<evidence type="ECO:0000256" key="1">
    <source>
        <dbReference type="ARBA" id="ARBA00012513"/>
    </source>
</evidence>
<evidence type="ECO:0000259" key="7">
    <source>
        <dbReference type="PROSITE" id="PS50011"/>
    </source>
</evidence>
<feature type="region of interest" description="Disordered" evidence="6">
    <location>
        <begin position="409"/>
        <end position="451"/>
    </location>
</feature>
<dbReference type="RefSeq" id="XP_029319970.1">
    <property type="nucleotide sequence ID" value="XM_029464110.1"/>
</dbReference>
<dbReference type="PANTHER" id="PTHR24346:SF110">
    <property type="entry name" value="NON-SPECIFIC SERINE_THREONINE PROTEIN KINASE"/>
    <property type="match status" value="1"/>
</dbReference>
<feature type="region of interest" description="Disordered" evidence="6">
    <location>
        <begin position="909"/>
        <end position="974"/>
    </location>
</feature>
<feature type="compositionally biased region" description="Basic and acidic residues" evidence="6">
    <location>
        <begin position="789"/>
        <end position="799"/>
    </location>
</feature>
<dbReference type="OrthoDB" id="942095at2759"/>
<feature type="compositionally biased region" description="Polar residues" evidence="6">
    <location>
        <begin position="909"/>
        <end position="920"/>
    </location>
</feature>
<feature type="region of interest" description="Disordered" evidence="6">
    <location>
        <begin position="756"/>
        <end position="816"/>
    </location>
</feature>
<protein>
    <recommendedName>
        <fullName evidence="1">non-specific serine/threonine protein kinase</fullName>
        <ecNumber evidence="1">2.7.11.1</ecNumber>
    </recommendedName>
</protein>
<dbReference type="EMBL" id="JQFK01000001">
    <property type="protein sequence ID" value="KGK40604.1"/>
    <property type="molecule type" value="Genomic_DNA"/>
</dbReference>
<comment type="catalytic activity">
    <reaction evidence="4">
        <text>L-threonyl-[protein] + ATP = O-phospho-L-threonyl-[protein] + ADP + H(+)</text>
        <dbReference type="Rhea" id="RHEA:46608"/>
        <dbReference type="Rhea" id="RHEA-COMP:11060"/>
        <dbReference type="Rhea" id="RHEA-COMP:11605"/>
        <dbReference type="ChEBI" id="CHEBI:15378"/>
        <dbReference type="ChEBI" id="CHEBI:30013"/>
        <dbReference type="ChEBI" id="CHEBI:30616"/>
        <dbReference type="ChEBI" id="CHEBI:61977"/>
        <dbReference type="ChEBI" id="CHEBI:456216"/>
        <dbReference type="EC" id="2.7.11.1"/>
    </reaction>
</comment>
<proteinExistence type="predicted"/>
<dbReference type="PROSITE" id="PS50011">
    <property type="entry name" value="PROTEIN_KINASE_DOM"/>
    <property type="match status" value="1"/>
</dbReference>
<reference evidence="10" key="1">
    <citation type="journal article" date="2014" name="Microb. Cell Fact.">
        <title>Exploiting Issatchenkia orientalis SD108 for succinic acid production.</title>
        <authorList>
            <person name="Xiao H."/>
            <person name="Shao Z."/>
            <person name="Jiang Y."/>
            <person name="Dole S."/>
            <person name="Zhao H."/>
        </authorList>
    </citation>
    <scope>NUCLEOTIDE SEQUENCE [LARGE SCALE GENOMIC DNA]</scope>
    <source>
        <strain evidence="10">SD108</strain>
    </source>
</reference>
<dbReference type="SMART" id="SM00220">
    <property type="entry name" value="S_TKc"/>
    <property type="match status" value="1"/>
</dbReference>
<evidence type="ECO:0000256" key="5">
    <source>
        <dbReference type="ARBA" id="ARBA00048679"/>
    </source>
</evidence>
<keyword evidence="3" id="KW-0067">ATP-binding</keyword>
<evidence type="ECO:0000313" key="9">
    <source>
        <dbReference type="EMBL" id="KGK40604.1"/>
    </source>
</evidence>
<organism evidence="9 10">
    <name type="scientific">Pichia kudriavzevii</name>
    <name type="common">Yeast</name>
    <name type="synonym">Issatchenkia orientalis</name>
    <dbReference type="NCBI Taxonomy" id="4909"/>
    <lineage>
        <taxon>Eukaryota</taxon>
        <taxon>Fungi</taxon>
        <taxon>Dikarya</taxon>
        <taxon>Ascomycota</taxon>
        <taxon>Saccharomycotina</taxon>
        <taxon>Pichiomycetes</taxon>
        <taxon>Pichiales</taxon>
        <taxon>Pichiaceae</taxon>
        <taxon>Pichia</taxon>
    </lineage>
</organism>
<dbReference type="SUPFAM" id="SSF56112">
    <property type="entry name" value="Protein kinase-like (PK-like)"/>
    <property type="match status" value="1"/>
</dbReference>
<evidence type="ECO:0000256" key="2">
    <source>
        <dbReference type="ARBA" id="ARBA00022741"/>
    </source>
</evidence>
<gene>
    <name evidence="8" type="ORF">C5L36_0A10780</name>
    <name evidence="9" type="ORF">JL09_g63</name>
</gene>
<dbReference type="GO" id="GO:0035556">
    <property type="term" value="P:intracellular signal transduction"/>
    <property type="evidence" value="ECO:0007669"/>
    <property type="project" value="TreeGrafter"/>
</dbReference>
<dbReference type="HOGENOM" id="CLU_304840_0_0_1"/>
<dbReference type="InterPro" id="IPR008271">
    <property type="entry name" value="Ser/Thr_kinase_AS"/>
</dbReference>
<dbReference type="PANTHER" id="PTHR24346">
    <property type="entry name" value="MAP/MICROTUBULE AFFINITY-REGULATING KINASE"/>
    <property type="match status" value="1"/>
</dbReference>
<feature type="region of interest" description="Disordered" evidence="6">
    <location>
        <begin position="581"/>
        <end position="600"/>
    </location>
</feature>
<feature type="region of interest" description="Disordered" evidence="6">
    <location>
        <begin position="478"/>
        <end position="504"/>
    </location>
</feature>
<dbReference type="Proteomes" id="UP000029867">
    <property type="component" value="Unassembled WGS sequence"/>
</dbReference>
<dbReference type="FunFam" id="1.10.510.10:FF:000571">
    <property type="entry name" value="Maternal embryonic leucine zipper kinase"/>
    <property type="match status" value="1"/>
</dbReference>
<evidence type="ECO:0000256" key="6">
    <source>
        <dbReference type="SAM" id="MobiDB-lite"/>
    </source>
</evidence>
<dbReference type="EMBL" id="CP028773">
    <property type="protein sequence ID" value="AWU74493.1"/>
    <property type="molecule type" value="Genomic_DNA"/>
</dbReference>
<evidence type="ECO:0000313" key="8">
    <source>
        <dbReference type="EMBL" id="AWU74493.1"/>
    </source>
</evidence>
<sequence length="974" mass="108989">MSMNTNSTFQKAQEYTNLIKKFSALELTDVGNYRIISEIGSGAFGKVYLGYHTLLRCKVCLKKGNRNVNELSMGGPSNDNLMREFYYLREYRHHPHITKLYELIFTESSVYMVLEYYPSGDLYEYVISRGSLAVNDSLRIFTQILGAVYYLHKNDCCHRDLKLENILLDKEMNVKLSDFGFTRELPFTPHGTKSLLSEYCGTGAYMAPELVKRVPYSGIKIDIWALGVILYTMLTGEMPFDDSSDPKELEYAIVHNKPRYLESLENLDSNFTNELGQIKQLLSIMLAKDAEDRIGSLEDVLGLPIFESYGGKEQIDIINKLIYDTSNAKNSWSDLTSSEKTLFKNLVNAGIDREILKRAIQEETLDSAYGIWVLVNDKAEKKNKKKSRLKKSTSVLKLTRTRSFISRSRSAFSSSPGASNDAHEDGSNGYAIGSRSSRGNESDNDSSLNQASSISKIKAMVRSSGEVLSPLSRLNSIAERDESRKKDDLSVLSRSTETTTKSTQKNKSKFSVFNIFKTKKSHSSLKDTKNEEDKPLLPKIITINTKSSNNRSTDNFKENASNIRNASMSSSLPKLNKVNLNDRETSKTTGVAQKKSDTTQLGDRLSTYSIQTSASETSNASGYMTGYSTDANIIPLNNKRNQEASAEKGVKGKSVPKITLNISSEHLGTSSQLNLTPTQTSNNKPRITRAISDWSANYSQAESPSSSFVALSRSNSVDSFTKSMNNRNLSTNARMRRGRSPINKKITTTWAFNIGAPKSKPNFLKPQGENQTIEEETSDQDDDLDEEHDSVSQRYDDSASKVTQRTKKNRGGGRMYMRRGSMKFPILPVTEENEDLVAEDDDEDADVEEDNHDYDDVLTEFSICDFNKAKSSLKTNYEEARQQEMLSADSGSLSGVSVMNEKISQLSFNENRVSSPTSGRATPLNLSKKRTSEHLLGSPLEPTYPSYSRIYSPTPGYTKPTKKAMKTLEQSISK</sequence>
<reference evidence="8 11" key="3">
    <citation type="submission" date="2018-06" db="EMBL/GenBank/DDBJ databases">
        <title>Population genomics shows no distinction between pathogenic Candida krusei and environmental Pichia kudriavzevii: One species, four names.</title>
        <authorList>
            <person name="Douglass A.P."/>
            <person name="Offei B."/>
            <person name="Braun-Galleani S."/>
            <person name="Coughlan A.Y."/>
            <person name="Martos A."/>
            <person name="Ortiz-Merino R.A."/>
            <person name="Byrne K.P."/>
            <person name="Wolfe K.H."/>
        </authorList>
    </citation>
    <scope>NUCLEOTIDE SEQUENCE [LARGE SCALE GENOMIC DNA]</scope>
    <source>
        <strain evidence="8 11">CBS573</strain>
    </source>
</reference>